<dbReference type="InterPro" id="IPR052340">
    <property type="entry name" value="RNase_Y/CdgJ"/>
</dbReference>
<name>A0ABY5E0X0_9BACT</name>
<evidence type="ECO:0000259" key="1">
    <source>
        <dbReference type="PROSITE" id="PS51833"/>
    </source>
</evidence>
<feature type="domain" description="HDOD" evidence="1">
    <location>
        <begin position="11"/>
        <end position="207"/>
    </location>
</feature>
<dbReference type="InterPro" id="IPR013976">
    <property type="entry name" value="HDOD"/>
</dbReference>
<evidence type="ECO:0000313" key="2">
    <source>
        <dbReference type="EMBL" id="UTJ05512.1"/>
    </source>
</evidence>
<dbReference type="RefSeq" id="WP_254575693.1">
    <property type="nucleotide sequence ID" value="NZ_CP100595.1"/>
</dbReference>
<protein>
    <submittedName>
        <fullName evidence="2">HDOD domain-containing protein</fullName>
    </submittedName>
</protein>
<proteinExistence type="predicted"/>
<gene>
    <name evidence="2" type="ORF">NJU99_09565</name>
</gene>
<dbReference type="Proteomes" id="UP001060012">
    <property type="component" value="Chromosome"/>
</dbReference>
<dbReference type="EMBL" id="CP100595">
    <property type="protein sequence ID" value="UTJ05512.1"/>
    <property type="molecule type" value="Genomic_DNA"/>
</dbReference>
<keyword evidence="3" id="KW-1185">Reference proteome</keyword>
<dbReference type="Pfam" id="PF08668">
    <property type="entry name" value="HDOD"/>
    <property type="match status" value="1"/>
</dbReference>
<dbReference type="Gene3D" id="1.10.3210.10">
    <property type="entry name" value="Hypothetical protein af1432"/>
    <property type="match status" value="1"/>
</dbReference>
<sequence length="264" mass="30198">MLNIAQRLEKLPILPDKVNILLDIKSSGNYDTKKLSQIIEYDPILSTRILQLANSKHFGFTNKIYSATQASSLFGLNFTVCVCVVELILNSLRFNLKPYGIQISEFTKLNDFLFKTLFSWISEDKASLKENLILPLFLKDIGKFFISDYLVKEGKSSNFNALIKQSNIYQIEDSFVGIKSNDLSAKILRKWEINDTFINIIESLDDVNTISESRILRVISTLGDFTKPFGKDNILKALELSENFGLDTNKLREIIDTLEKQYRS</sequence>
<reference evidence="2" key="1">
    <citation type="submission" date="2022-07" db="EMBL/GenBank/DDBJ databases">
        <title>Arcobacter roscoffensis sp. nov., a marine bacterium isolated from coastal seawater collected from Roscoff, France.</title>
        <authorList>
            <person name="Pascual J."/>
            <person name="Lepeaux C."/>
            <person name="Methner A."/>
            <person name="Overmann J."/>
        </authorList>
    </citation>
    <scope>NUCLEOTIDE SEQUENCE</scope>
    <source>
        <strain evidence="2">ARW1-2F2</strain>
    </source>
</reference>
<dbReference type="SUPFAM" id="SSF109604">
    <property type="entry name" value="HD-domain/PDEase-like"/>
    <property type="match status" value="1"/>
</dbReference>
<organism evidence="2 3">
    <name type="scientific">Arcobacter roscoffensis</name>
    <dbReference type="NCBI Taxonomy" id="2961520"/>
    <lineage>
        <taxon>Bacteria</taxon>
        <taxon>Pseudomonadati</taxon>
        <taxon>Campylobacterota</taxon>
        <taxon>Epsilonproteobacteria</taxon>
        <taxon>Campylobacterales</taxon>
        <taxon>Arcobacteraceae</taxon>
        <taxon>Arcobacter</taxon>
    </lineage>
</organism>
<accession>A0ABY5E0X0</accession>
<dbReference type="PROSITE" id="PS51833">
    <property type="entry name" value="HDOD"/>
    <property type="match status" value="1"/>
</dbReference>
<dbReference type="PANTHER" id="PTHR33525">
    <property type="match status" value="1"/>
</dbReference>
<dbReference type="PANTHER" id="PTHR33525:SF3">
    <property type="entry name" value="RIBONUCLEASE Y"/>
    <property type="match status" value="1"/>
</dbReference>
<evidence type="ECO:0000313" key="3">
    <source>
        <dbReference type="Proteomes" id="UP001060012"/>
    </source>
</evidence>